<keyword evidence="2" id="KW-1185">Reference proteome</keyword>
<gene>
    <name evidence="1" type="ORF">AWW68_08295</name>
</gene>
<reference evidence="1 2" key="1">
    <citation type="submission" date="2016-01" db="EMBL/GenBank/DDBJ databases">
        <title>Genome sequencing of Roseivirga spongicola UST030701-084.</title>
        <authorList>
            <person name="Selvaratnam C."/>
            <person name="Thevarajoo S."/>
            <person name="Goh K.M."/>
            <person name="Ee R."/>
            <person name="Chan K.-G."/>
            <person name="Chong C.S."/>
        </authorList>
    </citation>
    <scope>NUCLEOTIDE SEQUENCE [LARGE SCALE GENOMIC DNA]</scope>
    <source>
        <strain evidence="1 2">UST030701-084</strain>
    </source>
</reference>
<dbReference type="Proteomes" id="UP000075606">
    <property type="component" value="Unassembled WGS sequence"/>
</dbReference>
<dbReference type="EMBL" id="LRPC01000012">
    <property type="protein sequence ID" value="KYG75821.1"/>
    <property type="molecule type" value="Genomic_DNA"/>
</dbReference>
<dbReference type="AlphaFoldDB" id="A0A150XAR9"/>
<accession>A0A150XAR9</accession>
<dbReference type="PROSITE" id="PS51257">
    <property type="entry name" value="PROKAR_LIPOPROTEIN"/>
    <property type="match status" value="1"/>
</dbReference>
<dbReference type="STRING" id="333140.AWW68_08295"/>
<evidence type="ECO:0000313" key="2">
    <source>
        <dbReference type="Proteomes" id="UP000075606"/>
    </source>
</evidence>
<proteinExistence type="predicted"/>
<sequence>MTQLKTITKTPAILIICFLTLASCQKSVYEAVTYNGNTFQKAQVQRNKEVLIIDAYFKNDLDANIVVQHINQNRLILNDPMFSEEEEMGDFINAIFLMRKKKYADALSYLENLEDSKFDYQVRMLELDCYMELKKSLNYLSEYQKIYDRTSNETVGKILVERFKFARYEN</sequence>
<name>A0A150XAR9_9BACT</name>
<comment type="caution">
    <text evidence="1">The sequence shown here is derived from an EMBL/GenBank/DDBJ whole genome shotgun (WGS) entry which is preliminary data.</text>
</comment>
<protein>
    <submittedName>
        <fullName evidence="1">Uncharacterized protein</fullName>
    </submittedName>
</protein>
<evidence type="ECO:0000313" key="1">
    <source>
        <dbReference type="EMBL" id="KYG75821.1"/>
    </source>
</evidence>
<organism evidence="1 2">
    <name type="scientific">Roseivirga spongicola</name>
    <dbReference type="NCBI Taxonomy" id="333140"/>
    <lineage>
        <taxon>Bacteria</taxon>
        <taxon>Pseudomonadati</taxon>
        <taxon>Bacteroidota</taxon>
        <taxon>Cytophagia</taxon>
        <taxon>Cytophagales</taxon>
        <taxon>Roseivirgaceae</taxon>
        <taxon>Roseivirga</taxon>
    </lineage>
</organism>